<keyword evidence="2" id="KW-0472">Membrane</keyword>
<dbReference type="KEGG" id="kuy:FY550_06505"/>
<dbReference type="PANTHER" id="PTHR38687">
    <property type="entry name" value="CELL DIVISION PROTEIN DEDD-RELATED"/>
    <property type="match status" value="1"/>
</dbReference>
<dbReference type="EMBL" id="CP043420">
    <property type="protein sequence ID" value="QEL10804.1"/>
    <property type="molecule type" value="Genomic_DNA"/>
</dbReference>
<dbReference type="Gene3D" id="3.30.70.1070">
    <property type="entry name" value="Sporulation related repeat"/>
    <property type="match status" value="1"/>
</dbReference>
<dbReference type="Pfam" id="PF05036">
    <property type="entry name" value="SPOR"/>
    <property type="match status" value="1"/>
</dbReference>
<dbReference type="SUPFAM" id="SSF110997">
    <property type="entry name" value="Sporulation related repeat"/>
    <property type="match status" value="1"/>
</dbReference>
<dbReference type="RefSeq" id="WP_149054430.1">
    <property type="nucleotide sequence ID" value="NZ_CP043420.1"/>
</dbReference>
<dbReference type="GO" id="GO:0032153">
    <property type="term" value="C:cell division site"/>
    <property type="evidence" value="ECO:0007669"/>
    <property type="project" value="TreeGrafter"/>
</dbReference>
<feature type="compositionally biased region" description="Low complexity" evidence="1">
    <location>
        <begin position="143"/>
        <end position="156"/>
    </location>
</feature>
<feature type="compositionally biased region" description="Polar residues" evidence="1">
    <location>
        <begin position="80"/>
        <end position="104"/>
    </location>
</feature>
<reference evidence="4 5" key="1">
    <citation type="submission" date="2019-08" db="EMBL/GenBank/DDBJ databases">
        <title>Complete genome sequence of Kushneria sp. YCWA18, a halophilic phosphate-solubilizing bacterium isolated from Daqiao saltern in China.</title>
        <authorList>
            <person name="Du G.-X."/>
            <person name="Qu L.-Y."/>
        </authorList>
    </citation>
    <scope>NUCLEOTIDE SEQUENCE [LARGE SCALE GENOMIC DNA]</scope>
    <source>
        <strain evidence="4 5">YCWA18</strain>
    </source>
</reference>
<keyword evidence="5" id="KW-1185">Reference proteome</keyword>
<dbReference type="InterPro" id="IPR036680">
    <property type="entry name" value="SPOR-like_sf"/>
</dbReference>
<dbReference type="GO" id="GO:0030428">
    <property type="term" value="C:cell septum"/>
    <property type="evidence" value="ECO:0007669"/>
    <property type="project" value="TreeGrafter"/>
</dbReference>
<evidence type="ECO:0000256" key="1">
    <source>
        <dbReference type="SAM" id="MobiDB-lite"/>
    </source>
</evidence>
<accession>A0A5C0ZY58</accession>
<dbReference type="PROSITE" id="PS51724">
    <property type="entry name" value="SPOR"/>
    <property type="match status" value="1"/>
</dbReference>
<feature type="region of interest" description="Disordered" evidence="1">
    <location>
        <begin position="31"/>
        <end position="193"/>
    </location>
</feature>
<gene>
    <name evidence="4" type="ORF">FY550_06505</name>
</gene>
<proteinExistence type="predicted"/>
<dbReference type="GO" id="GO:0042834">
    <property type="term" value="F:peptidoglycan binding"/>
    <property type="evidence" value="ECO:0007669"/>
    <property type="project" value="InterPro"/>
</dbReference>
<dbReference type="InterPro" id="IPR007730">
    <property type="entry name" value="SPOR-like_dom"/>
</dbReference>
<dbReference type="GO" id="GO:0032506">
    <property type="term" value="P:cytokinetic process"/>
    <property type="evidence" value="ECO:0007669"/>
    <property type="project" value="TreeGrafter"/>
</dbReference>
<evidence type="ECO:0000313" key="4">
    <source>
        <dbReference type="EMBL" id="QEL10804.1"/>
    </source>
</evidence>
<protein>
    <submittedName>
        <fullName evidence="4">SPOR domain-containing protein</fullName>
    </submittedName>
</protein>
<dbReference type="AlphaFoldDB" id="A0A5C0ZY58"/>
<name>A0A5C0ZY58_9GAMM</name>
<feature type="transmembrane region" description="Helical" evidence="2">
    <location>
        <begin position="9"/>
        <end position="27"/>
    </location>
</feature>
<feature type="compositionally biased region" description="Polar residues" evidence="1">
    <location>
        <begin position="123"/>
        <end position="141"/>
    </location>
</feature>
<organism evidence="4 5">
    <name type="scientific">Kushneria phosphatilytica</name>
    <dbReference type="NCBI Taxonomy" id="657387"/>
    <lineage>
        <taxon>Bacteria</taxon>
        <taxon>Pseudomonadati</taxon>
        <taxon>Pseudomonadota</taxon>
        <taxon>Gammaproteobacteria</taxon>
        <taxon>Oceanospirillales</taxon>
        <taxon>Halomonadaceae</taxon>
        <taxon>Kushneria</taxon>
    </lineage>
</organism>
<evidence type="ECO:0000256" key="2">
    <source>
        <dbReference type="SAM" id="Phobius"/>
    </source>
</evidence>
<dbReference type="InterPro" id="IPR052521">
    <property type="entry name" value="Cell_div_SPOR-domain"/>
</dbReference>
<sequence length="254" mass="27194">MKYGKRERIVGAIIIIAIAVIVLPMLFGKPEPRDQGPTPTMTIEQPIDVQREDVPPPTSPIDEDSTADRGQSIERPSPDEVSSGQGQNTGNPQASQTSQLLPDSSRNDRPAASSDNRGESKQSDSSSRPATADTGSSNRNESATDTASDAARSASSGQQQNARDNDPIMNAANRGSSGSGDWAVQAGSFGKADNADRLVARLKDLGFHAYQKSRKDLQTVYVGPYDSSEAGEQARTQLQQRANIKGLVVRRDEQ</sequence>
<evidence type="ECO:0000313" key="5">
    <source>
        <dbReference type="Proteomes" id="UP000322553"/>
    </source>
</evidence>
<keyword evidence="2" id="KW-0812">Transmembrane</keyword>
<feature type="domain" description="SPOR" evidence="3">
    <location>
        <begin position="176"/>
        <end position="251"/>
    </location>
</feature>
<dbReference type="PANTHER" id="PTHR38687:SF1">
    <property type="entry name" value="CELL DIVISION PROTEIN DEDD"/>
    <property type="match status" value="1"/>
</dbReference>
<dbReference type="Proteomes" id="UP000322553">
    <property type="component" value="Chromosome"/>
</dbReference>
<keyword evidence="2" id="KW-1133">Transmembrane helix</keyword>
<evidence type="ECO:0000259" key="3">
    <source>
        <dbReference type="PROSITE" id="PS51724"/>
    </source>
</evidence>